<dbReference type="AlphaFoldDB" id="A0A521DAG8"/>
<comment type="subcellular location">
    <subcellularLocation>
        <location evidence="1">Cell membrane</location>
        <topology evidence="1">Multi-pass membrane protein</topology>
    </subcellularLocation>
</comment>
<evidence type="ECO:0000256" key="3">
    <source>
        <dbReference type="ARBA" id="ARBA00022692"/>
    </source>
</evidence>
<keyword evidence="3 6" id="KW-0812">Transmembrane</keyword>
<feature type="transmembrane region" description="Helical" evidence="6">
    <location>
        <begin position="85"/>
        <end position="110"/>
    </location>
</feature>
<dbReference type="InterPro" id="IPR022791">
    <property type="entry name" value="L-PG_synthase/AglD"/>
</dbReference>
<evidence type="ECO:0000256" key="6">
    <source>
        <dbReference type="SAM" id="Phobius"/>
    </source>
</evidence>
<proteinExistence type="predicted"/>
<keyword evidence="5 6" id="KW-0472">Membrane</keyword>
<dbReference type="RefSeq" id="WP_185957536.1">
    <property type="nucleotide sequence ID" value="NZ_FXTB01000005.1"/>
</dbReference>
<organism evidence="7 8">
    <name type="scientific">Saccharicrinis carchari</name>
    <dbReference type="NCBI Taxonomy" id="1168039"/>
    <lineage>
        <taxon>Bacteria</taxon>
        <taxon>Pseudomonadati</taxon>
        <taxon>Bacteroidota</taxon>
        <taxon>Bacteroidia</taxon>
        <taxon>Marinilabiliales</taxon>
        <taxon>Marinilabiliaceae</taxon>
        <taxon>Saccharicrinis</taxon>
    </lineage>
</organism>
<evidence type="ECO:0000313" key="8">
    <source>
        <dbReference type="Proteomes" id="UP000319040"/>
    </source>
</evidence>
<protein>
    <recommendedName>
        <fullName evidence="9">Lysylphosphatidylglycerol synthase TM region</fullName>
    </recommendedName>
</protein>
<keyword evidence="2" id="KW-1003">Cell membrane</keyword>
<evidence type="ECO:0008006" key="9">
    <source>
        <dbReference type="Google" id="ProtNLM"/>
    </source>
</evidence>
<feature type="transmembrane region" description="Helical" evidence="6">
    <location>
        <begin position="130"/>
        <end position="147"/>
    </location>
</feature>
<dbReference type="PANTHER" id="PTHR40277">
    <property type="entry name" value="BLL5419 PROTEIN"/>
    <property type="match status" value="1"/>
</dbReference>
<dbReference type="GO" id="GO:0005886">
    <property type="term" value="C:plasma membrane"/>
    <property type="evidence" value="ECO:0007669"/>
    <property type="project" value="UniProtKB-SubCell"/>
</dbReference>
<keyword evidence="4 6" id="KW-1133">Transmembrane helix</keyword>
<dbReference type="PANTHER" id="PTHR40277:SF1">
    <property type="entry name" value="BLL5419 PROTEIN"/>
    <property type="match status" value="1"/>
</dbReference>
<feature type="transmembrane region" description="Helical" evidence="6">
    <location>
        <begin position="45"/>
        <end position="64"/>
    </location>
</feature>
<evidence type="ECO:0000256" key="5">
    <source>
        <dbReference type="ARBA" id="ARBA00023136"/>
    </source>
</evidence>
<keyword evidence="8" id="KW-1185">Reference proteome</keyword>
<gene>
    <name evidence="7" type="ORF">SAMN06265379_1052</name>
</gene>
<evidence type="ECO:0000313" key="7">
    <source>
        <dbReference type="EMBL" id="SMO68714.1"/>
    </source>
</evidence>
<evidence type="ECO:0000256" key="2">
    <source>
        <dbReference type="ARBA" id="ARBA00022475"/>
    </source>
</evidence>
<accession>A0A521DAG8</accession>
<dbReference type="Proteomes" id="UP000319040">
    <property type="component" value="Unassembled WGS sequence"/>
</dbReference>
<feature type="transmembrane region" description="Helical" evidence="6">
    <location>
        <begin position="168"/>
        <end position="192"/>
    </location>
</feature>
<feature type="transmembrane region" description="Helical" evidence="6">
    <location>
        <begin position="204"/>
        <end position="228"/>
    </location>
</feature>
<feature type="transmembrane region" description="Helical" evidence="6">
    <location>
        <begin position="240"/>
        <end position="262"/>
    </location>
</feature>
<evidence type="ECO:0000256" key="4">
    <source>
        <dbReference type="ARBA" id="ARBA00022989"/>
    </source>
</evidence>
<evidence type="ECO:0000256" key="1">
    <source>
        <dbReference type="ARBA" id="ARBA00004651"/>
    </source>
</evidence>
<dbReference type="EMBL" id="FXTB01000005">
    <property type="protein sequence ID" value="SMO68714.1"/>
    <property type="molecule type" value="Genomic_DNA"/>
</dbReference>
<dbReference type="Pfam" id="PF03706">
    <property type="entry name" value="LPG_synthase_TM"/>
    <property type="match status" value="1"/>
</dbReference>
<name>A0A521DAG8_SACCC</name>
<reference evidence="7 8" key="1">
    <citation type="submission" date="2017-05" db="EMBL/GenBank/DDBJ databases">
        <authorList>
            <person name="Varghese N."/>
            <person name="Submissions S."/>
        </authorList>
    </citation>
    <scope>NUCLEOTIDE SEQUENCE [LARGE SCALE GENOMIC DNA]</scope>
    <source>
        <strain evidence="7 8">DSM 27040</strain>
    </source>
</reference>
<sequence length="316" mass="35860">MSFIKDHSKAIKLLAKIVLSVSALYYVFSKIDVGQTFNAMRSINVWLLFLSIFIYALSQVVSAFRLNVFYKYVPVKISSVVNLKLYWLGMFYNLFLPGGVGGDGYKVFLIRKYYNASLKRLVGTVLADRLSGLAIILVYLCALVYFIDYDLGKNAVPEDGIKWVHDMLVWINPYLNYFIILIPFIALGYYLYLWTFSRHLTASAWRVLLLSIIIQGLQMVSAIMILKSMGTELAGRQNDYLFLFLLSSIMSAIPISLGGLGLREVTFMFGSQYLGLNQDHAIALSILFYFISLLVSAFGAYYAYRTSSIFQKKSVV</sequence>
<feature type="transmembrane region" description="Helical" evidence="6">
    <location>
        <begin position="282"/>
        <end position="304"/>
    </location>
</feature>
<dbReference type="NCBIfam" id="TIGR00374">
    <property type="entry name" value="flippase-like domain"/>
    <property type="match status" value="1"/>
</dbReference>